<dbReference type="PANTHER" id="PTHR43804">
    <property type="entry name" value="LD18447P"/>
    <property type="match status" value="1"/>
</dbReference>
<accession>A0AAW1P231</accession>
<dbReference type="Gene3D" id="3.30.160.20">
    <property type="match status" value="1"/>
</dbReference>
<dbReference type="FunFam" id="3.30.160.20:FF:000004">
    <property type="entry name" value="Peptide chain release factor 1"/>
    <property type="match status" value="1"/>
</dbReference>
<dbReference type="InterPro" id="IPR050057">
    <property type="entry name" value="Prokaryotic/Mito_RF"/>
</dbReference>
<dbReference type="PROSITE" id="PS00745">
    <property type="entry name" value="RF_PROK_I"/>
    <property type="match status" value="1"/>
</dbReference>
<evidence type="ECO:0000313" key="8">
    <source>
        <dbReference type="EMBL" id="KAK9804063.1"/>
    </source>
</evidence>
<dbReference type="EMBL" id="JALJOQ010000053">
    <property type="protein sequence ID" value="KAK9804063.1"/>
    <property type="molecule type" value="Genomic_DNA"/>
</dbReference>
<dbReference type="GO" id="GO:0005737">
    <property type="term" value="C:cytoplasm"/>
    <property type="evidence" value="ECO:0007669"/>
    <property type="project" value="UniProtKB-ARBA"/>
</dbReference>
<protein>
    <recommendedName>
        <fullName evidence="7">Prokaryotic-type class I peptide chain release factors domain-containing protein</fullName>
    </recommendedName>
</protein>
<evidence type="ECO:0000313" key="9">
    <source>
        <dbReference type="Proteomes" id="UP001465755"/>
    </source>
</evidence>
<dbReference type="GO" id="GO:0003747">
    <property type="term" value="F:translation release factor activity"/>
    <property type="evidence" value="ECO:0007669"/>
    <property type="project" value="InterPro"/>
</dbReference>
<proteinExistence type="inferred from homology"/>
<keyword evidence="4" id="KW-0175">Coiled coil</keyword>
<evidence type="ECO:0000259" key="7">
    <source>
        <dbReference type="PROSITE" id="PS00745"/>
    </source>
</evidence>
<keyword evidence="6" id="KW-1133">Transmembrane helix</keyword>
<dbReference type="Proteomes" id="UP001465755">
    <property type="component" value="Unassembled WGS sequence"/>
</dbReference>
<evidence type="ECO:0000256" key="2">
    <source>
        <dbReference type="ARBA" id="ARBA00022481"/>
    </source>
</evidence>
<keyword evidence="2" id="KW-0488">Methylation</keyword>
<evidence type="ECO:0000256" key="3">
    <source>
        <dbReference type="ARBA" id="ARBA00022917"/>
    </source>
</evidence>
<evidence type="ECO:0000256" key="6">
    <source>
        <dbReference type="SAM" id="Phobius"/>
    </source>
</evidence>
<gene>
    <name evidence="8" type="ORF">WJX73_000717</name>
</gene>
<feature type="compositionally biased region" description="Pro residues" evidence="5">
    <location>
        <begin position="356"/>
        <end position="365"/>
    </location>
</feature>
<comment type="similarity">
    <text evidence="1">Belongs to the prokaryotic/mitochondrial release factor family.</text>
</comment>
<dbReference type="Gene3D" id="6.10.140.1950">
    <property type="match status" value="1"/>
</dbReference>
<dbReference type="InterPro" id="IPR045853">
    <property type="entry name" value="Pep_chain_release_fac_I_sf"/>
</dbReference>
<dbReference type="Pfam" id="PF03462">
    <property type="entry name" value="PCRF"/>
    <property type="match status" value="1"/>
</dbReference>
<keyword evidence="9" id="KW-1185">Reference proteome</keyword>
<dbReference type="InterPro" id="IPR000352">
    <property type="entry name" value="Pep_chain_release_fac_I"/>
</dbReference>
<dbReference type="AlphaFoldDB" id="A0AAW1P231"/>
<dbReference type="SUPFAM" id="SSF75620">
    <property type="entry name" value="Release factor"/>
    <property type="match status" value="1"/>
</dbReference>
<comment type="caution">
    <text evidence="8">The sequence shown here is derived from an EMBL/GenBank/DDBJ whole genome shotgun (WGS) entry which is preliminary data.</text>
</comment>
<keyword evidence="6" id="KW-0812">Transmembrane</keyword>
<dbReference type="Gene3D" id="3.30.70.1660">
    <property type="match status" value="1"/>
</dbReference>
<feature type="transmembrane region" description="Helical" evidence="6">
    <location>
        <begin position="174"/>
        <end position="197"/>
    </location>
</feature>
<evidence type="ECO:0000256" key="1">
    <source>
        <dbReference type="ARBA" id="ARBA00010835"/>
    </source>
</evidence>
<dbReference type="PANTHER" id="PTHR43804:SF7">
    <property type="entry name" value="LD18447P"/>
    <property type="match status" value="1"/>
</dbReference>
<sequence length="962" mass="103834">MAVRGKIKGGRWTVIRCATVSVAYTIAWMAMSSLLGWYKDLYGPQVLLLMNVAYFLPSIPLLVASSLLDAWLEDKFGLPKTVLGRLLVGLGGCAVICASFPFLPRDSIWWLLGPVTALGLLSSIAFSASYQMVAHFANKNTIALGLGCAGSGVLVLAIELALGLGGDTPKRWQFIALFELSAGCVVLGFLAAISLLLRHWEAIESLAAAHAADQEQELIQQLNQPLLAQAEEGEQANLNERLASLIKRRTSISPLLGVSPLDFMDPHADRDMPPTDIFRLASILPQGQQAGSHPGRSITGLMSLKDLKVNIGRNLRRAQSAASPPPLSKWLGRSSKERRRGALLEGSSAEMQAPDYQPPASPFAPGPQQDDDLLPAAQPEGEASPDQHQHAQGGVMGVMAEVWPIMLMLFVCAVACVVVFPFFTYAPSSGVLGDSLPKVLFFARLFADVGGRSTPRVRALALTSKYALLGLACLCLVSLPAFFTYITVLQWHNDYVLTGYVVLLWYAAGYLNTCAYVVGPNIVAPAHKAMANALLALASQALAAHCSLVDATVCPTSAVRGCTCAQGERQDWNLLLPNWLSSVRLLSGDTTSPAWRQQPSLISQAAADRLQRMQEQHAQLSQQLSGQQTASLGAQELATLHQELGELQPTAEALEALAAVKAELASLQRILADNDSDDLLQSMASEESDELLQKVPAMEHAILAQLLPQDPADSRSVVLEVRAGTGGDEAALFAAELLNMYQAYCSSQSWRCEVLERSEGIKGGIKSASVAVRGEEVYGHLKWEGGVHRVQRVPVTETSGRLHTSTASVAVLPQAEAVEVGLRQEDIRVDTYRSGGAGGQHVNTTNSAVRLTHIPSGMVVAIQDERSQHSNKAKAMEVLQARLYEQARSAQAQAQSAQRMGIIGTGDRSERIRTYHFPQGRVKDHRIGLTEHGIDEMMAGEKLPIFIEALRQHDQAERLKAL</sequence>
<evidence type="ECO:0000256" key="5">
    <source>
        <dbReference type="SAM" id="MobiDB-lite"/>
    </source>
</evidence>
<dbReference type="SMART" id="SM00937">
    <property type="entry name" value="PCRF"/>
    <property type="match status" value="1"/>
</dbReference>
<feature type="transmembrane region" description="Helical" evidence="6">
    <location>
        <begin position="82"/>
        <end position="102"/>
    </location>
</feature>
<dbReference type="Pfam" id="PF00472">
    <property type="entry name" value="RF-1"/>
    <property type="match status" value="1"/>
</dbReference>
<feature type="transmembrane region" description="Helical" evidence="6">
    <location>
        <begin position="405"/>
        <end position="426"/>
    </location>
</feature>
<feature type="coiled-coil region" evidence="4">
    <location>
        <begin position="603"/>
        <end position="630"/>
    </location>
</feature>
<feature type="transmembrane region" description="Helical" evidence="6">
    <location>
        <begin position="142"/>
        <end position="162"/>
    </location>
</feature>
<feature type="domain" description="Prokaryotic-type class I peptide chain release factors" evidence="7">
    <location>
        <begin position="833"/>
        <end position="849"/>
    </location>
</feature>
<dbReference type="FunFam" id="3.30.70.1660:FF:000002">
    <property type="entry name" value="Peptide chain release factor 1"/>
    <property type="match status" value="1"/>
</dbReference>
<feature type="region of interest" description="Disordered" evidence="5">
    <location>
        <begin position="316"/>
        <end position="390"/>
    </location>
</feature>
<evidence type="ECO:0000256" key="4">
    <source>
        <dbReference type="SAM" id="Coils"/>
    </source>
</evidence>
<dbReference type="SUPFAM" id="SSF103473">
    <property type="entry name" value="MFS general substrate transporter"/>
    <property type="match status" value="1"/>
</dbReference>
<feature type="transmembrane region" description="Helical" evidence="6">
    <location>
        <begin position="12"/>
        <end position="31"/>
    </location>
</feature>
<feature type="transmembrane region" description="Helical" evidence="6">
    <location>
        <begin position="108"/>
        <end position="130"/>
    </location>
</feature>
<feature type="transmembrane region" description="Helical" evidence="6">
    <location>
        <begin position="495"/>
        <end position="518"/>
    </location>
</feature>
<feature type="transmembrane region" description="Helical" evidence="6">
    <location>
        <begin position="466"/>
        <end position="488"/>
    </location>
</feature>
<name>A0AAW1P231_9CHLO</name>
<keyword evidence="3" id="KW-0648">Protein biosynthesis</keyword>
<dbReference type="NCBIfam" id="NF001859">
    <property type="entry name" value="PRK00591.1"/>
    <property type="match status" value="1"/>
</dbReference>
<dbReference type="InterPro" id="IPR036259">
    <property type="entry name" value="MFS_trans_sf"/>
</dbReference>
<feature type="transmembrane region" description="Helical" evidence="6">
    <location>
        <begin position="51"/>
        <end position="70"/>
    </location>
</feature>
<reference evidence="8 9" key="1">
    <citation type="journal article" date="2024" name="Nat. Commun.">
        <title>Phylogenomics reveals the evolutionary origins of lichenization in chlorophyte algae.</title>
        <authorList>
            <person name="Puginier C."/>
            <person name="Libourel C."/>
            <person name="Otte J."/>
            <person name="Skaloud P."/>
            <person name="Haon M."/>
            <person name="Grisel S."/>
            <person name="Petersen M."/>
            <person name="Berrin J.G."/>
            <person name="Delaux P.M."/>
            <person name="Dal Grande F."/>
            <person name="Keller J."/>
        </authorList>
    </citation>
    <scope>NUCLEOTIDE SEQUENCE [LARGE SCALE GENOMIC DNA]</scope>
    <source>
        <strain evidence="8 9">SAG 2036</strain>
    </source>
</reference>
<dbReference type="InterPro" id="IPR005139">
    <property type="entry name" value="PCRF"/>
</dbReference>
<dbReference type="Gene3D" id="1.20.1250.20">
    <property type="entry name" value="MFS general substrate transporter like domains"/>
    <property type="match status" value="1"/>
</dbReference>
<organism evidence="8 9">
    <name type="scientific">Symbiochloris irregularis</name>
    <dbReference type="NCBI Taxonomy" id="706552"/>
    <lineage>
        <taxon>Eukaryota</taxon>
        <taxon>Viridiplantae</taxon>
        <taxon>Chlorophyta</taxon>
        <taxon>core chlorophytes</taxon>
        <taxon>Trebouxiophyceae</taxon>
        <taxon>Trebouxiales</taxon>
        <taxon>Trebouxiaceae</taxon>
        <taxon>Symbiochloris</taxon>
    </lineage>
</organism>
<keyword evidence="6" id="KW-0472">Membrane</keyword>